<dbReference type="Pfam" id="PF11951">
    <property type="entry name" value="Fungal_trans_2"/>
    <property type="match status" value="1"/>
</dbReference>
<name>A0A0C3GDH8_OIDMZ</name>
<dbReference type="AlphaFoldDB" id="A0A0C3GDH8"/>
<sequence>MVGIPGRSRGCLACRQRKIKCDQALPACSQCRRSRRRYRCTGSITGVFISTMTSESVNQPTNILSNSQLQTLQLPRAKAFEQLFISHFVESFGNTRDTPPFWLDKLPEFFFSSASGPARESIRAATMLFYGILTCNIPIQTEANRFYARALRSLRAWLQNGNGTPSNSGYSTNLSAAPISDSIIVCAPVMMCHFEMMASSSPDGWMNHIEAAAGMLERLGPENCRLGLEHEMFLTVRLFMVFVCMTRNKAHLFMSEPWMTVPFEKSSKNLRDELVDVLLLLPGCLTVSEEFLNIRRLGSTMVEIEAKLRDSVLSLVFALHQWCLKYCYTEDGFGRLYLDADVCTGVPSQDRTTLVAVFDAANVIAFSLLLLVTPATYHPNHSYQARLHAQSALSADAYIDSNYITAPGGGSLLMAFALKIVSVWAPLQEQRDYAIRKLQNWDLSKSSHESRGFAAPVFRDEVCNVYYVNVAKEISHRLDDPILLE</sequence>
<feature type="domain" description="Zn(2)-C6 fungal-type" evidence="2">
    <location>
        <begin position="10"/>
        <end position="41"/>
    </location>
</feature>
<dbReference type="Gene3D" id="4.10.240.10">
    <property type="entry name" value="Zn(2)-C6 fungal-type DNA-binding domain"/>
    <property type="match status" value="1"/>
</dbReference>
<evidence type="ECO:0000313" key="4">
    <source>
        <dbReference type="Proteomes" id="UP000054321"/>
    </source>
</evidence>
<evidence type="ECO:0000313" key="3">
    <source>
        <dbReference type="EMBL" id="KIM94215.1"/>
    </source>
</evidence>
<dbReference type="PANTHER" id="PTHR38111:SF2">
    <property type="entry name" value="FINGER DOMAIN PROTEIN, PUTATIVE (AFU_ORTHOLOGUE AFUA_1G01560)-RELATED"/>
    <property type="match status" value="1"/>
</dbReference>
<evidence type="ECO:0000259" key="2">
    <source>
        <dbReference type="PROSITE" id="PS50048"/>
    </source>
</evidence>
<dbReference type="EMBL" id="KN832891">
    <property type="protein sequence ID" value="KIM94215.1"/>
    <property type="molecule type" value="Genomic_DNA"/>
</dbReference>
<dbReference type="SMART" id="SM00066">
    <property type="entry name" value="GAL4"/>
    <property type="match status" value="1"/>
</dbReference>
<reference evidence="4" key="2">
    <citation type="submission" date="2015-01" db="EMBL/GenBank/DDBJ databases">
        <title>Evolutionary Origins and Diversification of the Mycorrhizal Mutualists.</title>
        <authorList>
            <consortium name="DOE Joint Genome Institute"/>
            <consortium name="Mycorrhizal Genomics Consortium"/>
            <person name="Kohler A."/>
            <person name="Kuo A."/>
            <person name="Nagy L.G."/>
            <person name="Floudas D."/>
            <person name="Copeland A."/>
            <person name="Barry K.W."/>
            <person name="Cichocki N."/>
            <person name="Veneault-Fourrey C."/>
            <person name="LaButti K."/>
            <person name="Lindquist E.A."/>
            <person name="Lipzen A."/>
            <person name="Lundell T."/>
            <person name="Morin E."/>
            <person name="Murat C."/>
            <person name="Riley R."/>
            <person name="Ohm R."/>
            <person name="Sun H."/>
            <person name="Tunlid A."/>
            <person name="Henrissat B."/>
            <person name="Grigoriev I.V."/>
            <person name="Hibbett D.S."/>
            <person name="Martin F."/>
        </authorList>
    </citation>
    <scope>NUCLEOTIDE SEQUENCE [LARGE SCALE GENOMIC DNA]</scope>
    <source>
        <strain evidence="4">Zn</strain>
    </source>
</reference>
<dbReference type="CDD" id="cd00067">
    <property type="entry name" value="GAL4"/>
    <property type="match status" value="1"/>
</dbReference>
<dbReference type="Proteomes" id="UP000054321">
    <property type="component" value="Unassembled WGS sequence"/>
</dbReference>
<dbReference type="Pfam" id="PF00172">
    <property type="entry name" value="Zn_clus"/>
    <property type="match status" value="1"/>
</dbReference>
<dbReference type="GO" id="GO:0000981">
    <property type="term" value="F:DNA-binding transcription factor activity, RNA polymerase II-specific"/>
    <property type="evidence" value="ECO:0007669"/>
    <property type="project" value="InterPro"/>
</dbReference>
<dbReference type="STRING" id="913774.A0A0C3GDH8"/>
<proteinExistence type="predicted"/>
<dbReference type="HOGENOM" id="CLU_043567_1_0_1"/>
<dbReference type="InterPro" id="IPR036864">
    <property type="entry name" value="Zn2-C6_fun-type_DNA-bd_sf"/>
</dbReference>
<dbReference type="InterPro" id="IPR001138">
    <property type="entry name" value="Zn2Cys6_DnaBD"/>
</dbReference>
<gene>
    <name evidence="3" type="ORF">OIDMADRAFT_172911</name>
</gene>
<dbReference type="PANTHER" id="PTHR38111">
    <property type="entry name" value="ZN(2)-C6 FUNGAL-TYPE DOMAIN-CONTAINING PROTEIN-RELATED"/>
    <property type="match status" value="1"/>
</dbReference>
<dbReference type="PROSITE" id="PS50048">
    <property type="entry name" value="ZN2_CY6_FUNGAL_2"/>
    <property type="match status" value="1"/>
</dbReference>
<dbReference type="SUPFAM" id="SSF57701">
    <property type="entry name" value="Zn2/Cys6 DNA-binding domain"/>
    <property type="match status" value="1"/>
</dbReference>
<organism evidence="3 4">
    <name type="scientific">Oidiodendron maius (strain Zn)</name>
    <dbReference type="NCBI Taxonomy" id="913774"/>
    <lineage>
        <taxon>Eukaryota</taxon>
        <taxon>Fungi</taxon>
        <taxon>Dikarya</taxon>
        <taxon>Ascomycota</taxon>
        <taxon>Pezizomycotina</taxon>
        <taxon>Leotiomycetes</taxon>
        <taxon>Leotiomycetes incertae sedis</taxon>
        <taxon>Myxotrichaceae</taxon>
        <taxon>Oidiodendron</taxon>
    </lineage>
</organism>
<protein>
    <recommendedName>
        <fullName evidence="2">Zn(2)-C6 fungal-type domain-containing protein</fullName>
    </recommendedName>
</protein>
<dbReference type="OrthoDB" id="3525185at2759"/>
<evidence type="ECO:0000256" key="1">
    <source>
        <dbReference type="ARBA" id="ARBA00023242"/>
    </source>
</evidence>
<dbReference type="InterPro" id="IPR021858">
    <property type="entry name" value="Fun_TF"/>
</dbReference>
<keyword evidence="1" id="KW-0539">Nucleus</keyword>
<dbReference type="GO" id="GO:0008270">
    <property type="term" value="F:zinc ion binding"/>
    <property type="evidence" value="ECO:0007669"/>
    <property type="project" value="InterPro"/>
</dbReference>
<accession>A0A0C3GDH8</accession>
<dbReference type="PROSITE" id="PS00463">
    <property type="entry name" value="ZN2_CY6_FUNGAL_1"/>
    <property type="match status" value="1"/>
</dbReference>
<dbReference type="InterPro" id="IPR053178">
    <property type="entry name" value="Osmoadaptation_assoc"/>
</dbReference>
<reference evidence="3 4" key="1">
    <citation type="submission" date="2014-04" db="EMBL/GenBank/DDBJ databases">
        <authorList>
            <consortium name="DOE Joint Genome Institute"/>
            <person name="Kuo A."/>
            <person name="Martino E."/>
            <person name="Perotto S."/>
            <person name="Kohler A."/>
            <person name="Nagy L.G."/>
            <person name="Floudas D."/>
            <person name="Copeland A."/>
            <person name="Barry K.W."/>
            <person name="Cichocki N."/>
            <person name="Veneault-Fourrey C."/>
            <person name="LaButti K."/>
            <person name="Lindquist E.A."/>
            <person name="Lipzen A."/>
            <person name="Lundell T."/>
            <person name="Morin E."/>
            <person name="Murat C."/>
            <person name="Sun H."/>
            <person name="Tunlid A."/>
            <person name="Henrissat B."/>
            <person name="Grigoriev I.V."/>
            <person name="Hibbett D.S."/>
            <person name="Martin F."/>
            <person name="Nordberg H.P."/>
            <person name="Cantor M.N."/>
            <person name="Hua S.X."/>
        </authorList>
    </citation>
    <scope>NUCLEOTIDE SEQUENCE [LARGE SCALE GENOMIC DNA]</scope>
    <source>
        <strain evidence="3 4">Zn</strain>
    </source>
</reference>
<keyword evidence="4" id="KW-1185">Reference proteome</keyword>
<dbReference type="InParanoid" id="A0A0C3GDH8"/>